<dbReference type="CDD" id="cd02976">
    <property type="entry name" value="NrdH"/>
    <property type="match status" value="1"/>
</dbReference>
<gene>
    <name evidence="2" type="ORF">LMG28138_02351</name>
</gene>
<dbReference type="AlphaFoldDB" id="A0A6S7B3Z0"/>
<evidence type="ECO:0008006" key="4">
    <source>
        <dbReference type="Google" id="ProtNLM"/>
    </source>
</evidence>
<dbReference type="EMBL" id="CADIKM010000008">
    <property type="protein sequence ID" value="CAB3787060.1"/>
    <property type="molecule type" value="Genomic_DNA"/>
</dbReference>
<sequence>MELRLTVYSRAWCHLCDELCAALAPLAERYGVPVDVIDVDSDPALEDRYGERVPVVLANETELCHYRLDAARVIAVLDASRCAPNLPGELPHSQFGSALAGLSNTPLSADPAEPPNNGVRPADFS</sequence>
<protein>
    <recommendedName>
        <fullName evidence="4">Glutaredoxin domain-containing protein</fullName>
    </recommendedName>
</protein>
<dbReference type="Proteomes" id="UP000494115">
    <property type="component" value="Unassembled WGS sequence"/>
</dbReference>
<dbReference type="Pfam" id="PF05768">
    <property type="entry name" value="Glrx-like"/>
    <property type="match status" value="1"/>
</dbReference>
<keyword evidence="3" id="KW-1185">Reference proteome</keyword>
<dbReference type="InterPro" id="IPR036249">
    <property type="entry name" value="Thioredoxin-like_sf"/>
</dbReference>
<evidence type="ECO:0000313" key="3">
    <source>
        <dbReference type="Proteomes" id="UP000494115"/>
    </source>
</evidence>
<organism evidence="2 3">
    <name type="scientific">Pararobbsia alpina</name>
    <dbReference type="NCBI Taxonomy" id="621374"/>
    <lineage>
        <taxon>Bacteria</taxon>
        <taxon>Pseudomonadati</taxon>
        <taxon>Pseudomonadota</taxon>
        <taxon>Betaproteobacteria</taxon>
        <taxon>Burkholderiales</taxon>
        <taxon>Burkholderiaceae</taxon>
        <taxon>Pararobbsia</taxon>
    </lineage>
</organism>
<feature type="region of interest" description="Disordered" evidence="1">
    <location>
        <begin position="101"/>
        <end position="125"/>
    </location>
</feature>
<dbReference type="Gene3D" id="3.40.30.10">
    <property type="entry name" value="Glutaredoxin"/>
    <property type="match status" value="1"/>
</dbReference>
<reference evidence="2 3" key="1">
    <citation type="submission" date="2020-04" db="EMBL/GenBank/DDBJ databases">
        <authorList>
            <person name="De Canck E."/>
        </authorList>
    </citation>
    <scope>NUCLEOTIDE SEQUENCE [LARGE SCALE GENOMIC DNA]</scope>
    <source>
        <strain evidence="2 3">LMG 28138</strain>
    </source>
</reference>
<name>A0A6S7B3Z0_9BURK</name>
<evidence type="ECO:0000256" key="1">
    <source>
        <dbReference type="SAM" id="MobiDB-lite"/>
    </source>
</evidence>
<evidence type="ECO:0000313" key="2">
    <source>
        <dbReference type="EMBL" id="CAB3787060.1"/>
    </source>
</evidence>
<dbReference type="InterPro" id="IPR008554">
    <property type="entry name" value="Glutaredoxin-like"/>
</dbReference>
<dbReference type="RefSeq" id="WP_175104922.1">
    <property type="nucleotide sequence ID" value="NZ_CADIKM010000008.1"/>
</dbReference>
<dbReference type="SUPFAM" id="SSF52833">
    <property type="entry name" value="Thioredoxin-like"/>
    <property type="match status" value="1"/>
</dbReference>
<proteinExistence type="predicted"/>
<accession>A0A6S7B3Z0</accession>